<dbReference type="EMBL" id="JAHSQO010000004">
    <property type="protein sequence ID" value="MBY8917526.1"/>
    <property type="molecule type" value="Genomic_DNA"/>
</dbReference>
<dbReference type="InterPro" id="IPR050789">
    <property type="entry name" value="Diverse_Enzym_Activities"/>
</dbReference>
<keyword evidence="3" id="KW-1185">Reference proteome</keyword>
<dbReference type="Gene3D" id="3.40.710.10">
    <property type="entry name" value="DD-peptidase/beta-lactamase superfamily"/>
    <property type="match status" value="1"/>
</dbReference>
<dbReference type="Pfam" id="PF00144">
    <property type="entry name" value="Beta-lactamase"/>
    <property type="match status" value="1"/>
</dbReference>
<organism evidence="2 3">
    <name type="scientific">Nitratireductor rhodophyticola</name>
    <dbReference type="NCBI Taxonomy" id="2854036"/>
    <lineage>
        <taxon>Bacteria</taxon>
        <taxon>Pseudomonadati</taxon>
        <taxon>Pseudomonadota</taxon>
        <taxon>Alphaproteobacteria</taxon>
        <taxon>Hyphomicrobiales</taxon>
        <taxon>Phyllobacteriaceae</taxon>
        <taxon>Nitratireductor</taxon>
    </lineage>
</organism>
<dbReference type="SUPFAM" id="SSF56601">
    <property type="entry name" value="beta-lactamase/transpeptidase-like"/>
    <property type="match status" value="1"/>
</dbReference>
<reference evidence="2 3" key="1">
    <citation type="submission" date="2021-06" db="EMBL/GenBank/DDBJ databases">
        <title>Nitratireductor porphyridii sp. nov., isolated from a small marine red alga, Porphyridium purpureum in South Korea.</title>
        <authorList>
            <person name="Kim K.H."/>
            <person name="Kristyanto S."/>
            <person name="Jeon C.O."/>
        </authorList>
    </citation>
    <scope>NUCLEOTIDE SEQUENCE [LARGE SCALE GENOMIC DNA]</scope>
    <source>
        <strain evidence="2 3">R6</strain>
    </source>
</reference>
<protein>
    <submittedName>
        <fullName evidence="2">Beta-lactamase family protein</fullName>
    </submittedName>
</protein>
<feature type="domain" description="Beta-lactamase-related" evidence="1">
    <location>
        <begin position="50"/>
        <end position="424"/>
    </location>
</feature>
<dbReference type="Proteomes" id="UP000777661">
    <property type="component" value="Unassembled WGS sequence"/>
</dbReference>
<proteinExistence type="predicted"/>
<dbReference type="InterPro" id="IPR001466">
    <property type="entry name" value="Beta-lactam-related"/>
</dbReference>
<dbReference type="InterPro" id="IPR012338">
    <property type="entry name" value="Beta-lactam/transpept-like"/>
</dbReference>
<gene>
    <name evidence="2" type="ORF">KVG22_13060</name>
</gene>
<evidence type="ECO:0000313" key="2">
    <source>
        <dbReference type="EMBL" id="MBY8917526.1"/>
    </source>
</evidence>
<evidence type="ECO:0000259" key="1">
    <source>
        <dbReference type="Pfam" id="PF00144"/>
    </source>
</evidence>
<name>A0ABS7RBZ0_9HYPH</name>
<accession>A0ABS7RBZ0</accession>
<evidence type="ECO:0000313" key="3">
    <source>
        <dbReference type="Proteomes" id="UP000777661"/>
    </source>
</evidence>
<comment type="caution">
    <text evidence="2">The sequence shown here is derived from an EMBL/GenBank/DDBJ whole genome shotgun (WGS) entry which is preliminary data.</text>
</comment>
<dbReference type="PANTHER" id="PTHR43283:SF3">
    <property type="entry name" value="BETA-LACTAMASE FAMILY PROTEIN (AFU_ORTHOLOGUE AFUA_5G07500)"/>
    <property type="match status" value="1"/>
</dbReference>
<sequence>MPHRKTTAPDRTRRALVTGTAAILACSAFPRRSSAMQTASFNQAALDALRRSISARVDAGEIAGATWLIHHAGETHVDSTGTFGMNGAGAPMARDTIYRVASITKPVTAALAMMLVEDGVLTLDGPVDDLLPELANRQVLKRIAGPLDETVPANGPVTLRHLLTMTFGLGAIMVFPEAYPIQAAMREAGVAPSWVLPQMSSDAYMKKLGELPLAAHPGESFFYNNGLDVAGILIERATGERLGAVMKARLLEPLGMKDTDFFVPDDKQHRLPVQYGPDFANGGIRVIPFGPEQGIDFSRPPQMDSGAGGLVTTVDDYAAFCRMMLNGGALDGRRYLKAETVTEMTRDQLTQEQKQAPHAAMFMDDGGAGWGLGMSVGLKSTRPWLAQGSFGWNGGYGTTAYTDPKNGLVGIFLSQQMMTSPDAPKTYLDFWKGARAAVG</sequence>
<dbReference type="PROSITE" id="PS51257">
    <property type="entry name" value="PROKAR_LIPOPROTEIN"/>
    <property type="match status" value="1"/>
</dbReference>
<dbReference type="PANTHER" id="PTHR43283">
    <property type="entry name" value="BETA-LACTAMASE-RELATED"/>
    <property type="match status" value="1"/>
</dbReference>